<gene>
    <name evidence="1" type="ORF">SAMN05660830_01691</name>
</gene>
<dbReference type="InterPro" id="IPR046653">
    <property type="entry name" value="DUF6765"/>
</dbReference>
<dbReference type="Proteomes" id="UP000184001">
    <property type="component" value="Unassembled WGS sequence"/>
</dbReference>
<comment type="caution">
    <text evidence="1">The sequence shown here is derived from an EMBL/GenBank/DDBJ whole genome shotgun (WGS) entry which is preliminary data.</text>
</comment>
<protein>
    <submittedName>
        <fullName evidence="1">Uncharacterized protein</fullName>
    </submittedName>
</protein>
<reference evidence="1 2" key="1">
    <citation type="submission" date="2016-11" db="EMBL/GenBank/DDBJ databases">
        <authorList>
            <person name="Varghese N."/>
            <person name="Submissions S."/>
        </authorList>
    </citation>
    <scope>NUCLEOTIDE SEQUENCE [LARGE SCALE GENOMIC DNA]</scope>
    <source>
        <strain evidence="1 2">DSM 17919</strain>
    </source>
</reference>
<dbReference type="Pfam" id="PF20551">
    <property type="entry name" value="DUF6765"/>
    <property type="match status" value="1"/>
</dbReference>
<evidence type="ECO:0000313" key="1">
    <source>
        <dbReference type="EMBL" id="SHJ11722.1"/>
    </source>
</evidence>
<dbReference type="AlphaFoldDB" id="A0A8G2FHW9"/>
<dbReference type="EMBL" id="FQZR01000003">
    <property type="protein sequence ID" value="SHJ11722.1"/>
    <property type="molecule type" value="Genomic_DNA"/>
</dbReference>
<proteinExistence type="predicted"/>
<organism evidence="1 2">
    <name type="scientific">Halodesulfovibrio aestuarii</name>
    <dbReference type="NCBI Taxonomy" id="126333"/>
    <lineage>
        <taxon>Bacteria</taxon>
        <taxon>Pseudomonadati</taxon>
        <taxon>Thermodesulfobacteriota</taxon>
        <taxon>Desulfovibrionia</taxon>
        <taxon>Desulfovibrionales</taxon>
        <taxon>Desulfovibrionaceae</taxon>
        <taxon>Halodesulfovibrio</taxon>
    </lineage>
</organism>
<accession>A0A8G2FHW9</accession>
<sequence length="357" mass="40158">MQVDMHYYGTYTLARVAGLDRETSELIATASQFVDDNTSAGTIRFSDGGQMTLTATGHHFEHTKNLSSTAQRNIWIPFHFLPGGLGNTFTERLICKKNSATAAEMVDNHLGLSHKSFAPLLIGITAHVLADTFSHHNFSGASSRKNDIDQATITIMEPKNELTPLAEDRMRFFERFECLQPNIRVISEEELMGTLGHGAAASYPDLPYLTWSYKTATNPTQTVRRYNPDDFMEAAEALYSLFVQFAELRPNLTEMQPVPFDRIQDSLAIIFASPGNKHQRSGFWQFAMAQGIFLEGRQEEIPPYKGQMWKNSCEECASCPDCALITEMDVFKFYQAATIHKTYVLQELLPAHDISAY</sequence>
<dbReference type="RefSeq" id="WP_020000347.1">
    <property type="nucleotide sequence ID" value="NZ_CP192217.1"/>
</dbReference>
<name>A0A8G2FHW9_9BACT</name>
<evidence type="ECO:0000313" key="2">
    <source>
        <dbReference type="Proteomes" id="UP000184001"/>
    </source>
</evidence>